<feature type="domain" description="RGS" evidence="2">
    <location>
        <begin position="359"/>
        <end position="478"/>
    </location>
</feature>
<dbReference type="PRINTS" id="PR01301">
    <property type="entry name" value="RGSPROTEIN"/>
</dbReference>
<dbReference type="InterPro" id="IPR036305">
    <property type="entry name" value="RGS_sf"/>
</dbReference>
<dbReference type="InterPro" id="IPR044926">
    <property type="entry name" value="RGS_subdomain_2"/>
</dbReference>
<organism evidence="3 4">
    <name type="scientific">Caenorhabditis briggsae</name>
    <dbReference type="NCBI Taxonomy" id="6238"/>
    <lineage>
        <taxon>Eukaryota</taxon>
        <taxon>Metazoa</taxon>
        <taxon>Ecdysozoa</taxon>
        <taxon>Nematoda</taxon>
        <taxon>Chromadorea</taxon>
        <taxon>Rhabditida</taxon>
        <taxon>Rhabditina</taxon>
        <taxon>Rhabditomorpha</taxon>
        <taxon>Rhabditoidea</taxon>
        <taxon>Rhabditidae</taxon>
        <taxon>Peloderinae</taxon>
        <taxon>Caenorhabditis</taxon>
    </lineage>
</organism>
<dbReference type="AlphaFoldDB" id="A0AAE9J7R0"/>
<feature type="domain" description="RGS" evidence="2">
    <location>
        <begin position="231"/>
        <end position="344"/>
    </location>
</feature>
<gene>
    <name evidence="3" type="ORF">L5515_014593</name>
</gene>
<sequence length="483" mass="55576">MRDPDANADSHLDLTLSFFISSAPSNKKGHSIQCALVWFRVSRTAGEDSYPQIQKIKLDFRLCQVTIACDYRIYIRYNREKKYKRNQRKAEDSKREECIQLSLFPFFHLILFRSHRSMWRSYKAETPDFSDETQEVDLNVHGSDGSDSEQEERKSRSASVTSASSVPEAPVTLRVPTTKSNATSPTPSTGSNNFFIAGMFDGKERSNREAPPMPSTEGVEYPRAASWAAGNCTNVLNDDKGKQLFRVFLFQSLAEENLGFLEAMERLKKMKNGDEKVQFAKDTLNTYQGSINLSSGSMKALRNAINTETLDPEEMGPAIKEVKRLLENDQFPRFRRSELYLQYLEELLPRSYAEKWAQSFEGLLNNHVGRHHFRLFLRSIHAEENLRFWEAVVEFRSTRHKASAMNNLGRVILNTYLAEGTANEVFLPFGVRQVIERRIQDNNIDITLFDEAIKHVEQVLRNDPYVRFLQSAQYNTLLGKLNY</sequence>
<dbReference type="SUPFAM" id="SSF48097">
    <property type="entry name" value="Regulator of G-protein signaling, RGS"/>
    <property type="match status" value="2"/>
</dbReference>
<dbReference type="FunFam" id="1.10.167.10:FF:000036">
    <property type="entry name" value="Regulator of G-protein signaling rgs-3"/>
    <property type="match status" value="1"/>
</dbReference>
<feature type="region of interest" description="Disordered" evidence="1">
    <location>
        <begin position="130"/>
        <end position="193"/>
    </location>
</feature>
<evidence type="ECO:0000313" key="3">
    <source>
        <dbReference type="EMBL" id="UMM18610.1"/>
    </source>
</evidence>
<evidence type="ECO:0000313" key="4">
    <source>
        <dbReference type="Proteomes" id="UP000829354"/>
    </source>
</evidence>
<accession>A0AAE9J7R0</accession>
<dbReference type="InterPro" id="IPR016137">
    <property type="entry name" value="RGS"/>
</dbReference>
<feature type="compositionally biased region" description="Low complexity" evidence="1">
    <location>
        <begin position="157"/>
        <end position="171"/>
    </location>
</feature>
<proteinExistence type="predicted"/>
<protein>
    <recommendedName>
        <fullName evidence="2">RGS domain-containing protein</fullName>
    </recommendedName>
</protein>
<feature type="compositionally biased region" description="Polar residues" evidence="1">
    <location>
        <begin position="175"/>
        <end position="193"/>
    </location>
</feature>
<keyword evidence="4" id="KW-1185">Reference proteome</keyword>
<evidence type="ECO:0000259" key="2">
    <source>
        <dbReference type="SMART" id="SM00315"/>
    </source>
</evidence>
<reference evidence="3 4" key="1">
    <citation type="submission" date="2022-04" db="EMBL/GenBank/DDBJ databases">
        <title>Chromosome-level reference genomes for two strains of Caenorhabditis briggsae: an improved platform for comparative genomics.</title>
        <authorList>
            <person name="Stevens L."/>
            <person name="Andersen E."/>
        </authorList>
    </citation>
    <scope>NUCLEOTIDE SEQUENCE [LARGE SCALE GENOMIC DNA]</scope>
    <source>
        <strain evidence="3">VX34</strain>
        <tissue evidence="3">Whole-organism</tissue>
    </source>
</reference>
<dbReference type="Proteomes" id="UP000829354">
    <property type="component" value="Chromosome II"/>
</dbReference>
<dbReference type="CDD" id="cd07440">
    <property type="entry name" value="RGS"/>
    <property type="match status" value="2"/>
</dbReference>
<evidence type="ECO:0000256" key="1">
    <source>
        <dbReference type="SAM" id="MobiDB-lite"/>
    </source>
</evidence>
<dbReference type="Pfam" id="PF00615">
    <property type="entry name" value="RGS"/>
    <property type="match status" value="2"/>
</dbReference>
<dbReference type="PANTHER" id="PTHR10845:SF235">
    <property type="entry name" value="REGULATOR OF G-PROTEIN SIGNALING RGS-3"/>
    <property type="match status" value="1"/>
</dbReference>
<dbReference type="PANTHER" id="PTHR10845">
    <property type="entry name" value="REGULATOR OF G PROTEIN SIGNALING"/>
    <property type="match status" value="1"/>
</dbReference>
<name>A0AAE9J7R0_CAEBR</name>
<dbReference type="EMBL" id="CP092621">
    <property type="protein sequence ID" value="UMM18610.1"/>
    <property type="molecule type" value="Genomic_DNA"/>
</dbReference>
<dbReference type="Gene3D" id="1.10.167.10">
    <property type="entry name" value="Regulator of G-protein Signalling 4, domain 2"/>
    <property type="match status" value="2"/>
</dbReference>
<dbReference type="SMART" id="SM00315">
    <property type="entry name" value="RGS"/>
    <property type="match status" value="2"/>
</dbReference>